<dbReference type="PANTHER" id="PTHR37512:SF1">
    <property type="entry name" value="NADR_TTD14 AAA DOMAIN-CONTAINING PROTEIN"/>
    <property type="match status" value="1"/>
</dbReference>
<protein>
    <submittedName>
        <fullName evidence="2">NadR type nicotinamide-nucleotide adenylyltransferase</fullName>
    </submittedName>
</protein>
<evidence type="ECO:0000313" key="2">
    <source>
        <dbReference type="EMBL" id="RDK88801.1"/>
    </source>
</evidence>
<dbReference type="Pfam" id="PF13521">
    <property type="entry name" value="AAA_28"/>
    <property type="match status" value="1"/>
</dbReference>
<dbReference type="InterPro" id="IPR038727">
    <property type="entry name" value="NadR/Ttd14_AAA_dom"/>
</dbReference>
<dbReference type="EMBL" id="QRAO01000001">
    <property type="protein sequence ID" value="RDK88801.1"/>
    <property type="molecule type" value="Genomic_DNA"/>
</dbReference>
<dbReference type="RefSeq" id="WP_115122472.1">
    <property type="nucleotide sequence ID" value="NZ_QRAO01000001.1"/>
</dbReference>
<dbReference type="SUPFAM" id="SSF52540">
    <property type="entry name" value="P-loop containing nucleoside triphosphate hydrolases"/>
    <property type="match status" value="1"/>
</dbReference>
<gene>
    <name evidence="2" type="ORF">C8D94_101678</name>
</gene>
<evidence type="ECO:0000259" key="1">
    <source>
        <dbReference type="Pfam" id="PF13521"/>
    </source>
</evidence>
<keyword evidence="2" id="KW-0548">Nucleotidyltransferase</keyword>
<keyword evidence="3" id="KW-1185">Reference proteome</keyword>
<dbReference type="Gene3D" id="3.40.50.300">
    <property type="entry name" value="P-loop containing nucleotide triphosphate hydrolases"/>
    <property type="match status" value="1"/>
</dbReference>
<proteinExistence type="predicted"/>
<sequence>MEKTLVQRQGDCIRIVLFGPESTGKTTLARHLATRFNTLWVPEYMRVYLQEKWDIAAEKISKEDLLPIARGQIAQENTRVDNANKFLFCDTNLLEIQVYCEYYYDGWCPEEIKEAASDHTYNFYFLTDIDVPWQPDDLRDRPNDRSTIFSNFEIALVERNLPYAILTGSLEQRINTATQTLRQLF</sequence>
<dbReference type="InterPro" id="IPR052735">
    <property type="entry name" value="NAD_biosynth-regulator"/>
</dbReference>
<dbReference type="Proteomes" id="UP000255317">
    <property type="component" value="Unassembled WGS sequence"/>
</dbReference>
<comment type="caution">
    <text evidence="2">The sequence shown here is derived from an EMBL/GenBank/DDBJ whole genome shotgun (WGS) entry which is preliminary data.</text>
</comment>
<reference evidence="2 3" key="1">
    <citation type="submission" date="2018-07" db="EMBL/GenBank/DDBJ databases">
        <title>Genomic Encyclopedia of Type Strains, Phase IV (KMG-IV): sequencing the most valuable type-strain genomes for metagenomic binning, comparative biology and taxonomic classification.</title>
        <authorList>
            <person name="Goeker M."/>
        </authorList>
    </citation>
    <scope>NUCLEOTIDE SEQUENCE [LARGE SCALE GENOMIC DNA]</scope>
    <source>
        <strain evidence="2 3">DSM 101478</strain>
    </source>
</reference>
<dbReference type="GO" id="GO:0016779">
    <property type="term" value="F:nucleotidyltransferase activity"/>
    <property type="evidence" value="ECO:0007669"/>
    <property type="project" value="UniProtKB-KW"/>
</dbReference>
<name>A0A370QKE5_9FLAO</name>
<feature type="domain" description="NadR/Ttd14 AAA" evidence="1">
    <location>
        <begin position="14"/>
        <end position="173"/>
    </location>
</feature>
<organism evidence="2 3">
    <name type="scientific">Marinirhabdus gelatinilytica</name>
    <dbReference type="NCBI Taxonomy" id="1703343"/>
    <lineage>
        <taxon>Bacteria</taxon>
        <taxon>Pseudomonadati</taxon>
        <taxon>Bacteroidota</taxon>
        <taxon>Flavobacteriia</taxon>
        <taxon>Flavobacteriales</taxon>
        <taxon>Flavobacteriaceae</taxon>
    </lineage>
</organism>
<dbReference type="OrthoDB" id="9151999at2"/>
<evidence type="ECO:0000313" key="3">
    <source>
        <dbReference type="Proteomes" id="UP000255317"/>
    </source>
</evidence>
<accession>A0A370QKE5</accession>
<dbReference type="InterPro" id="IPR027417">
    <property type="entry name" value="P-loop_NTPase"/>
</dbReference>
<dbReference type="PANTHER" id="PTHR37512">
    <property type="entry name" value="TRIFUNCTIONAL NAD BIOSYNTHESIS/REGULATOR PROTEIN NADR"/>
    <property type="match status" value="1"/>
</dbReference>
<keyword evidence="2" id="KW-0808">Transferase</keyword>
<dbReference type="AlphaFoldDB" id="A0A370QKE5"/>